<dbReference type="Proteomes" id="UP001054252">
    <property type="component" value="Unassembled WGS sequence"/>
</dbReference>
<accession>A0AAV5LBS4</accession>
<dbReference type="EMBL" id="BPVZ01000107">
    <property type="protein sequence ID" value="GKV34701.1"/>
    <property type="molecule type" value="Genomic_DNA"/>
</dbReference>
<dbReference type="AlphaFoldDB" id="A0AAV5LBS4"/>
<organism evidence="3 4">
    <name type="scientific">Rubroshorea leprosula</name>
    <dbReference type="NCBI Taxonomy" id="152421"/>
    <lineage>
        <taxon>Eukaryota</taxon>
        <taxon>Viridiplantae</taxon>
        <taxon>Streptophyta</taxon>
        <taxon>Embryophyta</taxon>
        <taxon>Tracheophyta</taxon>
        <taxon>Spermatophyta</taxon>
        <taxon>Magnoliopsida</taxon>
        <taxon>eudicotyledons</taxon>
        <taxon>Gunneridae</taxon>
        <taxon>Pentapetalae</taxon>
        <taxon>rosids</taxon>
        <taxon>malvids</taxon>
        <taxon>Malvales</taxon>
        <taxon>Dipterocarpaceae</taxon>
        <taxon>Rubroshorea</taxon>
    </lineage>
</organism>
<name>A0AAV5LBS4_9ROSI</name>
<reference evidence="3 4" key="1">
    <citation type="journal article" date="2021" name="Commun. Biol.">
        <title>The genome of Shorea leprosula (Dipterocarpaceae) highlights the ecological relevance of drought in aseasonal tropical rainforests.</title>
        <authorList>
            <person name="Ng K.K.S."/>
            <person name="Kobayashi M.J."/>
            <person name="Fawcett J.A."/>
            <person name="Hatakeyama M."/>
            <person name="Paape T."/>
            <person name="Ng C.H."/>
            <person name="Ang C.C."/>
            <person name="Tnah L.H."/>
            <person name="Lee C.T."/>
            <person name="Nishiyama T."/>
            <person name="Sese J."/>
            <person name="O'Brien M.J."/>
            <person name="Copetti D."/>
            <person name="Mohd Noor M.I."/>
            <person name="Ong R.C."/>
            <person name="Putra M."/>
            <person name="Sireger I.Z."/>
            <person name="Indrioko S."/>
            <person name="Kosugi Y."/>
            <person name="Izuno A."/>
            <person name="Isagi Y."/>
            <person name="Lee S.L."/>
            <person name="Shimizu K.K."/>
        </authorList>
    </citation>
    <scope>NUCLEOTIDE SEQUENCE [LARGE SCALE GENOMIC DNA]</scope>
    <source>
        <strain evidence="3">214</strain>
    </source>
</reference>
<keyword evidence="4" id="KW-1185">Reference proteome</keyword>
<evidence type="ECO:0000256" key="1">
    <source>
        <dbReference type="SAM" id="MobiDB-lite"/>
    </source>
</evidence>
<feature type="domain" description="Ty3 transposon capsid-like protein" evidence="2">
    <location>
        <begin position="83"/>
        <end position="206"/>
    </location>
</feature>
<evidence type="ECO:0000313" key="4">
    <source>
        <dbReference type="Proteomes" id="UP001054252"/>
    </source>
</evidence>
<evidence type="ECO:0000313" key="3">
    <source>
        <dbReference type="EMBL" id="GKV34701.1"/>
    </source>
</evidence>
<evidence type="ECO:0000259" key="2">
    <source>
        <dbReference type="Pfam" id="PF19259"/>
    </source>
</evidence>
<dbReference type="InterPro" id="IPR045358">
    <property type="entry name" value="Ty3_capsid"/>
</dbReference>
<proteinExistence type="predicted"/>
<dbReference type="Pfam" id="PF19259">
    <property type="entry name" value="Ty3_capsid"/>
    <property type="match status" value="1"/>
</dbReference>
<feature type="compositionally biased region" description="Acidic residues" evidence="1">
    <location>
        <begin position="324"/>
        <end position="352"/>
    </location>
</feature>
<gene>
    <name evidence="3" type="ORF">SLEP1_g43051</name>
</gene>
<feature type="region of interest" description="Disordered" evidence="1">
    <location>
        <begin position="284"/>
        <end position="368"/>
    </location>
</feature>
<comment type="caution">
    <text evidence="3">The sequence shown here is derived from an EMBL/GenBank/DDBJ whole genome shotgun (WGS) entry which is preliminary data.</text>
</comment>
<protein>
    <recommendedName>
        <fullName evidence="2">Ty3 transposon capsid-like protein domain-containing protein</fullName>
    </recommendedName>
</protein>
<feature type="compositionally biased region" description="Basic and acidic residues" evidence="1">
    <location>
        <begin position="289"/>
        <end position="309"/>
    </location>
</feature>
<sequence>MAPAMGINNGILRGSDDIPMVRNLDPNLGCSQGNNPLESMIRFGKVDFPVFDGTDSVKGWLFQSEQFFEINEIGEGFKSQIAGMYMKGKALQWLQAYMKGKIKWSSWEEFCTAVCVRFGVAFKMKPMAKWRNIVQIGTVLEYQQEFEKVRARVSCSEEFAVEMFIGGLKEEIRHAVNCSDPKTLIEAYCIAQLHEANYEANFHSMMKQFEPLVGIPPFTQRNSALLSSVTPQPPRNKNIRTLSEKELEEKKAKGLCFWCDEKFVPGHRCHQKKLFNIEVASFEEEDVDTTERRGSLTGEMDRTRRKEASSSKALTLARSRYDLEEKEEMVDGEDTEEEEVEDYNSSDGDESSDDARIDANEDNDINSD</sequence>